<protein>
    <submittedName>
        <fullName evidence="1">Uncharacterized protein</fullName>
    </submittedName>
</protein>
<evidence type="ECO:0000313" key="2">
    <source>
        <dbReference type="Proteomes" id="UP000215405"/>
    </source>
</evidence>
<dbReference type="AlphaFoldDB" id="A0A231V1W9"/>
<dbReference type="EMBL" id="NBYO01000001">
    <property type="protein sequence ID" value="OXT02195.1"/>
    <property type="molecule type" value="Genomic_DNA"/>
</dbReference>
<dbReference type="Proteomes" id="UP000215405">
    <property type="component" value="Unassembled WGS sequence"/>
</dbReference>
<reference evidence="2" key="1">
    <citation type="journal article" date="2017" name="Int. J. Syst. Evol. Microbiol.">
        <title>Notoacmeibacter marinus gen. nov., sp. nov., isolated from the gut of a limpet and proposal of Notoacmeibacteraceae fam. nov. in the order Rhizobiales of the class Alphaproteobacteria.</title>
        <authorList>
            <person name="Huang Z."/>
            <person name="Guo F."/>
            <person name="Lai Q."/>
        </authorList>
    </citation>
    <scope>NUCLEOTIDE SEQUENCE [LARGE SCALE GENOMIC DNA]</scope>
    <source>
        <strain evidence="2">XMTR2A4</strain>
    </source>
</reference>
<gene>
    <name evidence="1" type="ORF">B7H23_04555</name>
</gene>
<evidence type="ECO:0000313" key="1">
    <source>
        <dbReference type="EMBL" id="OXT02195.1"/>
    </source>
</evidence>
<keyword evidence="2" id="KW-1185">Reference proteome</keyword>
<proteinExistence type="predicted"/>
<accession>A0A231V1W9</accession>
<name>A0A231V1W9_9HYPH</name>
<sequence>MGALATLGRALDDMADPLQAQTLVMRKDILDSFPTHLRGKPILPAVSKRVGQGDLAVHRHDGTQV</sequence>
<organism evidence="1 2">
    <name type="scientific">Notoacmeibacter marinus</name>
    <dbReference type="NCBI Taxonomy" id="1876515"/>
    <lineage>
        <taxon>Bacteria</taxon>
        <taxon>Pseudomonadati</taxon>
        <taxon>Pseudomonadota</taxon>
        <taxon>Alphaproteobacteria</taxon>
        <taxon>Hyphomicrobiales</taxon>
        <taxon>Notoacmeibacteraceae</taxon>
        <taxon>Notoacmeibacter</taxon>
    </lineage>
</organism>
<comment type="caution">
    <text evidence="1">The sequence shown here is derived from an EMBL/GenBank/DDBJ whole genome shotgun (WGS) entry which is preliminary data.</text>
</comment>